<dbReference type="Proteomes" id="UP000039865">
    <property type="component" value="Unassembled WGS sequence"/>
</dbReference>
<protein>
    <submittedName>
        <fullName evidence="2">Uncharacterized protein</fullName>
    </submittedName>
</protein>
<evidence type="ECO:0000313" key="2">
    <source>
        <dbReference type="EMBL" id="CDW74573.1"/>
    </source>
</evidence>
<accession>A0A077ZZC4</accession>
<feature type="transmembrane region" description="Helical" evidence="1">
    <location>
        <begin position="44"/>
        <end position="62"/>
    </location>
</feature>
<sequence length="124" mass="14383">MENYQQQNYHQQPVHYMNLPPQQNFIIKRQYYCCCCVNLKSSPYAIGVFDILYFIGMLILTVQLKSSDGFNSVSLANLLATSLPRILAFVYFAIYPTSIRTPSILFWVRILTCIPHSHKSRQAK</sequence>
<dbReference type="InParanoid" id="A0A077ZZC4"/>
<dbReference type="EMBL" id="CCKQ01003457">
    <property type="protein sequence ID" value="CDW74573.1"/>
    <property type="molecule type" value="Genomic_DNA"/>
</dbReference>
<keyword evidence="1" id="KW-1133">Transmembrane helix</keyword>
<evidence type="ECO:0000256" key="1">
    <source>
        <dbReference type="SAM" id="Phobius"/>
    </source>
</evidence>
<reference evidence="2 3" key="1">
    <citation type="submission" date="2014-06" db="EMBL/GenBank/DDBJ databases">
        <authorList>
            <person name="Swart Estienne"/>
        </authorList>
    </citation>
    <scope>NUCLEOTIDE SEQUENCE [LARGE SCALE GENOMIC DNA]</scope>
    <source>
        <strain evidence="2 3">130c</strain>
    </source>
</reference>
<organism evidence="2 3">
    <name type="scientific">Stylonychia lemnae</name>
    <name type="common">Ciliate</name>
    <dbReference type="NCBI Taxonomy" id="5949"/>
    <lineage>
        <taxon>Eukaryota</taxon>
        <taxon>Sar</taxon>
        <taxon>Alveolata</taxon>
        <taxon>Ciliophora</taxon>
        <taxon>Intramacronucleata</taxon>
        <taxon>Spirotrichea</taxon>
        <taxon>Stichotrichia</taxon>
        <taxon>Sporadotrichida</taxon>
        <taxon>Oxytrichidae</taxon>
        <taxon>Stylonychinae</taxon>
        <taxon>Stylonychia</taxon>
    </lineage>
</organism>
<gene>
    <name evidence="2" type="primary">Contig4692.g5017</name>
    <name evidence="2" type="ORF">STYLEM_3553</name>
</gene>
<name>A0A077ZZC4_STYLE</name>
<keyword evidence="1" id="KW-0472">Membrane</keyword>
<dbReference type="AlphaFoldDB" id="A0A077ZZC4"/>
<evidence type="ECO:0000313" key="3">
    <source>
        <dbReference type="Proteomes" id="UP000039865"/>
    </source>
</evidence>
<keyword evidence="3" id="KW-1185">Reference proteome</keyword>
<proteinExistence type="predicted"/>
<feature type="transmembrane region" description="Helical" evidence="1">
    <location>
        <begin position="74"/>
        <end position="94"/>
    </location>
</feature>
<keyword evidence="1" id="KW-0812">Transmembrane</keyword>